<keyword evidence="3" id="KW-1185">Reference proteome</keyword>
<dbReference type="Proteomes" id="UP000199662">
    <property type="component" value="Unassembled WGS sequence"/>
</dbReference>
<dbReference type="Pfam" id="PF21095">
    <property type="entry name" value="CarD_C"/>
    <property type="match status" value="1"/>
</dbReference>
<dbReference type="Pfam" id="PF02559">
    <property type="entry name" value="CarD_TRCF_RID"/>
    <property type="match status" value="1"/>
</dbReference>
<accession>A0A1H6YH90</accession>
<dbReference type="Gene3D" id="1.20.58.1290">
    <property type="entry name" value="CarD-like, C-terminal domain"/>
    <property type="match status" value="1"/>
</dbReference>
<sequence>MHGAGIINGIEDCEIMGENRSYYVLKMPLGSMKVMIPIDNVANIGLRDVIPQGEVGKVKVILQGVPEQLAGSWNKRFNANLLQIKTGDICNVAAVVRNLILQDRSKKISTGERRLLDIAKQILVSELVFACDKEPEAVETWMYDLLDKNTPGD</sequence>
<dbReference type="InterPro" id="IPR048792">
    <property type="entry name" value="CarD_C"/>
</dbReference>
<evidence type="ECO:0000313" key="3">
    <source>
        <dbReference type="Proteomes" id="UP000199662"/>
    </source>
</evidence>
<dbReference type="SUPFAM" id="SSF141259">
    <property type="entry name" value="CarD-like"/>
    <property type="match status" value="1"/>
</dbReference>
<dbReference type="EMBL" id="FNZK01000006">
    <property type="protein sequence ID" value="SEJ38337.1"/>
    <property type="molecule type" value="Genomic_DNA"/>
</dbReference>
<dbReference type="STRING" id="84035.SAMN05660742_106202"/>
<dbReference type="AlphaFoldDB" id="A0A1H6YH90"/>
<dbReference type="Gene3D" id="2.40.10.170">
    <property type="match status" value="1"/>
</dbReference>
<dbReference type="PANTHER" id="PTHR38447:SF1">
    <property type="entry name" value="RNA POLYMERASE-BINDING TRANSCRIPTION FACTOR CARD"/>
    <property type="match status" value="1"/>
</dbReference>
<proteinExistence type="predicted"/>
<organism evidence="2 3">
    <name type="scientific">Propionispira arboris</name>
    <dbReference type="NCBI Taxonomy" id="84035"/>
    <lineage>
        <taxon>Bacteria</taxon>
        <taxon>Bacillati</taxon>
        <taxon>Bacillota</taxon>
        <taxon>Negativicutes</taxon>
        <taxon>Selenomonadales</taxon>
        <taxon>Selenomonadaceae</taxon>
        <taxon>Propionispira</taxon>
    </lineage>
</organism>
<dbReference type="InterPro" id="IPR036101">
    <property type="entry name" value="CarD-like/TRCF_RID_sf"/>
</dbReference>
<dbReference type="InterPro" id="IPR003711">
    <property type="entry name" value="CarD-like/TRCF_RID"/>
</dbReference>
<dbReference type="InterPro" id="IPR052531">
    <property type="entry name" value="CarD-like_regulator"/>
</dbReference>
<evidence type="ECO:0000313" key="2">
    <source>
        <dbReference type="EMBL" id="SEJ38337.1"/>
    </source>
</evidence>
<reference evidence="2 3" key="1">
    <citation type="submission" date="2016-10" db="EMBL/GenBank/DDBJ databases">
        <authorList>
            <person name="de Groot N.N."/>
        </authorList>
    </citation>
    <scope>NUCLEOTIDE SEQUENCE [LARGE SCALE GENOMIC DNA]</scope>
    <source>
        <strain evidence="2 3">DSM 2179</strain>
    </source>
</reference>
<name>A0A1H6YH90_9FIRM</name>
<feature type="domain" description="CarD-like/TRCF RNAP-interacting" evidence="1">
    <location>
        <begin position="1"/>
        <end position="100"/>
    </location>
</feature>
<dbReference type="SMART" id="SM01058">
    <property type="entry name" value="CarD_TRCF"/>
    <property type="match status" value="1"/>
</dbReference>
<dbReference type="InterPro" id="IPR042215">
    <property type="entry name" value="CarD-like_C"/>
</dbReference>
<evidence type="ECO:0000259" key="1">
    <source>
        <dbReference type="SMART" id="SM01058"/>
    </source>
</evidence>
<gene>
    <name evidence="2" type="ORF">SAMN05660742_106202</name>
</gene>
<protein>
    <submittedName>
        <fullName evidence="2">Transcriptional regulator, CarD family</fullName>
    </submittedName>
</protein>
<dbReference type="PANTHER" id="PTHR38447">
    <property type="entry name" value="TRANSCRIPTION FACTOR YDEB-RELATED"/>
    <property type="match status" value="1"/>
</dbReference>
<dbReference type="GO" id="GO:0009303">
    <property type="term" value="P:rRNA transcription"/>
    <property type="evidence" value="ECO:0007669"/>
    <property type="project" value="TreeGrafter"/>
</dbReference>